<feature type="domain" description="SbsA Ig-like" evidence="9">
    <location>
        <begin position="817"/>
        <end position="896"/>
    </location>
</feature>
<reference evidence="10 11" key="1">
    <citation type="submission" date="2020-08" db="EMBL/GenBank/DDBJ databases">
        <title>The Agave Microbiome: Exploring the role of microbial communities in plant adaptations to desert environments.</title>
        <authorList>
            <person name="Partida-Martinez L.P."/>
        </authorList>
    </citation>
    <scope>NUCLEOTIDE SEQUENCE [LARGE SCALE GENOMIC DNA]</scope>
    <source>
        <strain evidence="10 11">RAS26</strain>
    </source>
</reference>
<protein>
    <recommendedName>
        <fullName evidence="12">Peptidase S8/S53 domain-containing protein</fullName>
    </recommendedName>
</protein>
<dbReference type="InterPro" id="IPR000209">
    <property type="entry name" value="Peptidase_S8/S53_dom"/>
</dbReference>
<keyword evidence="3 7" id="KW-0732">Signal</keyword>
<comment type="caution">
    <text evidence="10">The sequence shown here is derived from an EMBL/GenBank/DDBJ whole genome shotgun (WGS) entry which is preliminary data.</text>
</comment>
<comment type="similarity">
    <text evidence="1 6">Belongs to the peptidase S8 family.</text>
</comment>
<gene>
    <name evidence="10" type="ORF">FHR80_002569</name>
</gene>
<dbReference type="Pfam" id="PF13205">
    <property type="entry name" value="Big_5"/>
    <property type="match status" value="1"/>
</dbReference>
<accession>A0A7W4UGZ9</accession>
<dbReference type="InterPro" id="IPR013517">
    <property type="entry name" value="FG-GAP"/>
</dbReference>
<dbReference type="PROSITE" id="PS51257">
    <property type="entry name" value="PROKAR_LIPOPROTEIN"/>
    <property type="match status" value="1"/>
</dbReference>
<evidence type="ECO:0000259" key="9">
    <source>
        <dbReference type="Pfam" id="PF13205"/>
    </source>
</evidence>
<evidence type="ECO:0000313" key="11">
    <source>
        <dbReference type="Proteomes" id="UP000518206"/>
    </source>
</evidence>
<dbReference type="Proteomes" id="UP000518206">
    <property type="component" value="Unassembled WGS sequence"/>
</dbReference>
<feature type="domain" description="Peptidase S8/S53" evidence="8">
    <location>
        <begin position="68"/>
        <end position="316"/>
    </location>
</feature>
<keyword evidence="5" id="KW-0720">Serine protease</keyword>
<organism evidence="10 11">
    <name type="scientific">Cellulomonas cellasea</name>
    <dbReference type="NCBI Taxonomy" id="43670"/>
    <lineage>
        <taxon>Bacteria</taxon>
        <taxon>Bacillati</taxon>
        <taxon>Actinomycetota</taxon>
        <taxon>Actinomycetes</taxon>
        <taxon>Micrococcales</taxon>
        <taxon>Cellulomonadaceae</taxon>
        <taxon>Cellulomonas</taxon>
    </lineage>
</organism>
<evidence type="ECO:0008006" key="12">
    <source>
        <dbReference type="Google" id="ProtNLM"/>
    </source>
</evidence>
<evidence type="ECO:0000256" key="6">
    <source>
        <dbReference type="PROSITE-ProRule" id="PRU01240"/>
    </source>
</evidence>
<dbReference type="Pfam" id="PF00082">
    <property type="entry name" value="Peptidase_S8"/>
    <property type="match status" value="1"/>
</dbReference>
<dbReference type="RefSeq" id="WP_183296453.1">
    <property type="nucleotide sequence ID" value="NZ_JACHVX010000003.1"/>
</dbReference>
<reference evidence="10 11" key="2">
    <citation type="submission" date="2020-08" db="EMBL/GenBank/DDBJ databases">
        <authorList>
            <person name="Partida-Martinez L."/>
            <person name="Huntemann M."/>
            <person name="Clum A."/>
            <person name="Wang J."/>
            <person name="Palaniappan K."/>
            <person name="Ritter S."/>
            <person name="Chen I.-M."/>
            <person name="Stamatis D."/>
            <person name="Reddy T."/>
            <person name="O'Malley R."/>
            <person name="Daum C."/>
            <person name="Shapiro N."/>
            <person name="Ivanova N."/>
            <person name="Kyrpides N."/>
            <person name="Woyke T."/>
        </authorList>
    </citation>
    <scope>NUCLEOTIDE SEQUENCE [LARGE SCALE GENOMIC DNA]</scope>
    <source>
        <strain evidence="10 11">RAS26</strain>
    </source>
</reference>
<dbReference type="GO" id="GO:0006508">
    <property type="term" value="P:proteolysis"/>
    <property type="evidence" value="ECO:0007669"/>
    <property type="project" value="UniProtKB-KW"/>
</dbReference>
<evidence type="ECO:0000256" key="4">
    <source>
        <dbReference type="ARBA" id="ARBA00022801"/>
    </source>
</evidence>
<sequence>MRTTTSRRATVLALVLTAACVAPAAAVAAPAPVPAAVDVLAVPGPDPHTSTIDDSVLRVRRAWQASTGAGVTVAVLGTGVDATHPDLAGALLPGYDAVDGDSTVVEDTDGSGTGVAGVVAARSNGTGVLGLAFASSVLPVRVTSGDAAATDARVVEGLRWAVSHGARVVHVAHAVPHADPALRTAVADALAAGVVVVAPAGDTSSGAPRYPAAWASELPGLVAVSATTNDLTAAPSASWGEWVTVAAPGEDVPTTRPGNGYVFRDGSVYAAARVAGVVALVRAHEPALTPAEVATRLRTTAQDTGPRGADPFYGNGIVDAAAAVTLRDAVPAAPGLPFDRLPGDGGEDDLLAGATPVARDRTGSADLVGDLDSEGDVDWYSFEAVADARYQLWVAGPVTVDVCDTAGRPLLTADGFSTLHPFKRIDGTGPWLLRVRRAPGSTSTHTDYSVRLTLADDQPRTSLRFDRGTLVSPPTTDATNDQLTLADVTGDGVTDAVTWSHETAAAPAPAGSTVPVLRYHPGRPDGTFDAHRTVRLGGPVDSWPRVVVAAAELDGDPAVELVATNETDVWVVDLGGAEPVVRSEASRAGWYPEAHLVADVDTDGDQDLVGWEVGGVLLLRNDGQGRLTPTTYPLPDARPAAVVDVDSDARPDVVLAGGRVLHQRADGGFEEGAPLAWLVDAAGVAVGDLTGDGRADLVASTGAQLLLRAGTATGWADDVTVLDERDVGSELRLADVDGDGRTDVVGHTPFETSVSLQQRDGSFLTDRFSLGGPDWVMWANPVLLDADGSGRPGLLFSAPGRGLVLARQGETAPGPTPWVTDVSPVTSARGVGVRPTVTVTLGEDVDLGTVSAATVRLLDGVTREPVAVQRIVQPGGVVRLVPTADLVAGRSYQVAAQGLRTTTGVAQDERAWSWFTVAAGGDRFTPLEPTRVFDSREEDGPLTPAEPVVLGFGDLLPPDATAVVLNVTASNPSAPGNVRAYPVTQSGEPPHVSNLNVVPGIDQPASVTVRLGLDQAVELLTAATTTNLVVDLAGYYAPEGATAYTSSAPVRVLDTRTGVGGLPREPVRSGRWVELQVAGVNGVPADAAAVVLNVTGTQVAGRTHVRVYPAPAASEDQTPLFVSNLNLEPGRDQANLVTVRVGDGGRIRLFTYSADVHLVADLAGWYSPTGELGFVPLEPERIADSRTGLGVARRLRAGQPVELAVAGTAGVPGTAVAAALTVTASNPAGPTHVRAFPVTSPATLPDISTLNLVPRRDEANATIARLGVGGRVGLYTHSADTDLVVDVSGYFTR</sequence>
<dbReference type="GO" id="GO:0004252">
    <property type="term" value="F:serine-type endopeptidase activity"/>
    <property type="evidence" value="ECO:0007669"/>
    <property type="project" value="InterPro"/>
</dbReference>
<dbReference type="Pfam" id="PF13517">
    <property type="entry name" value="FG-GAP_3"/>
    <property type="match status" value="1"/>
</dbReference>
<dbReference type="Gene3D" id="2.60.120.380">
    <property type="match status" value="1"/>
</dbReference>
<dbReference type="InterPro" id="IPR050131">
    <property type="entry name" value="Peptidase_S8_subtilisin-like"/>
</dbReference>
<dbReference type="InterPro" id="IPR032812">
    <property type="entry name" value="SbsA_Ig"/>
</dbReference>
<feature type="chain" id="PRO_5030999742" description="Peptidase S8/S53 domain-containing protein" evidence="7">
    <location>
        <begin position="25"/>
        <end position="1293"/>
    </location>
</feature>
<name>A0A7W4UGZ9_9CELL</name>
<comment type="caution">
    <text evidence="6">Lacks conserved residue(s) required for the propagation of feature annotation.</text>
</comment>
<dbReference type="InterPro" id="IPR036852">
    <property type="entry name" value="Peptidase_S8/S53_dom_sf"/>
</dbReference>
<dbReference type="EMBL" id="JACHVX010000003">
    <property type="protein sequence ID" value="MBB2923644.1"/>
    <property type="molecule type" value="Genomic_DNA"/>
</dbReference>
<dbReference type="PANTHER" id="PTHR43806">
    <property type="entry name" value="PEPTIDASE S8"/>
    <property type="match status" value="1"/>
</dbReference>
<dbReference type="PRINTS" id="PR00723">
    <property type="entry name" value="SUBTILISIN"/>
</dbReference>
<dbReference type="InterPro" id="IPR028994">
    <property type="entry name" value="Integrin_alpha_N"/>
</dbReference>
<feature type="signal peptide" evidence="7">
    <location>
        <begin position="1"/>
        <end position="24"/>
    </location>
</feature>
<keyword evidence="2" id="KW-0645">Protease</keyword>
<keyword evidence="4" id="KW-0378">Hydrolase</keyword>
<dbReference type="SUPFAM" id="SSF52743">
    <property type="entry name" value="Subtilisin-like"/>
    <property type="match status" value="1"/>
</dbReference>
<dbReference type="InterPro" id="IPR015500">
    <property type="entry name" value="Peptidase_S8_subtilisin-rel"/>
</dbReference>
<dbReference type="PROSITE" id="PS51892">
    <property type="entry name" value="SUBTILASE"/>
    <property type="match status" value="1"/>
</dbReference>
<proteinExistence type="inferred from homology"/>
<evidence type="ECO:0000313" key="10">
    <source>
        <dbReference type="EMBL" id="MBB2923644.1"/>
    </source>
</evidence>
<evidence type="ECO:0000256" key="7">
    <source>
        <dbReference type="SAM" id="SignalP"/>
    </source>
</evidence>
<evidence type="ECO:0000259" key="8">
    <source>
        <dbReference type="Pfam" id="PF00082"/>
    </source>
</evidence>
<evidence type="ECO:0000256" key="5">
    <source>
        <dbReference type="ARBA" id="ARBA00022825"/>
    </source>
</evidence>
<dbReference type="Gene3D" id="3.40.50.200">
    <property type="entry name" value="Peptidase S8/S53 domain"/>
    <property type="match status" value="1"/>
</dbReference>
<evidence type="ECO:0000256" key="1">
    <source>
        <dbReference type="ARBA" id="ARBA00011073"/>
    </source>
</evidence>
<dbReference type="PANTHER" id="PTHR43806:SF11">
    <property type="entry name" value="CEREVISIN-RELATED"/>
    <property type="match status" value="1"/>
</dbReference>
<dbReference type="SUPFAM" id="SSF69318">
    <property type="entry name" value="Integrin alpha N-terminal domain"/>
    <property type="match status" value="1"/>
</dbReference>
<evidence type="ECO:0000256" key="3">
    <source>
        <dbReference type="ARBA" id="ARBA00022729"/>
    </source>
</evidence>
<evidence type="ECO:0000256" key="2">
    <source>
        <dbReference type="ARBA" id="ARBA00022670"/>
    </source>
</evidence>